<evidence type="ECO:0000313" key="1">
    <source>
        <dbReference type="EMBL" id="OGB89999.1"/>
    </source>
</evidence>
<evidence type="ECO:0008006" key="3">
    <source>
        <dbReference type="Google" id="ProtNLM"/>
    </source>
</evidence>
<dbReference type="EMBL" id="METM01000016">
    <property type="protein sequence ID" value="OGB89999.1"/>
    <property type="molecule type" value="Genomic_DNA"/>
</dbReference>
<organism evidence="1 2">
    <name type="scientific">candidate division WOR-1 bacterium RIFCSPHIGHO2_01_FULL_53_15</name>
    <dbReference type="NCBI Taxonomy" id="1802564"/>
    <lineage>
        <taxon>Bacteria</taxon>
        <taxon>Bacillati</taxon>
        <taxon>Saganbacteria</taxon>
    </lineage>
</organism>
<dbReference type="AlphaFoldDB" id="A0A1F4Q2A2"/>
<protein>
    <recommendedName>
        <fullName evidence="3">Antitoxin</fullName>
    </recommendedName>
</protein>
<comment type="caution">
    <text evidence="1">The sequence shown here is derived from an EMBL/GenBank/DDBJ whole genome shotgun (WGS) entry which is preliminary data.</text>
</comment>
<accession>A0A1F4Q2A2</accession>
<reference evidence="1 2" key="1">
    <citation type="journal article" date="2016" name="Nat. Commun.">
        <title>Thousands of microbial genomes shed light on interconnected biogeochemical processes in an aquifer system.</title>
        <authorList>
            <person name="Anantharaman K."/>
            <person name="Brown C.T."/>
            <person name="Hug L.A."/>
            <person name="Sharon I."/>
            <person name="Castelle C.J."/>
            <person name="Probst A.J."/>
            <person name="Thomas B.C."/>
            <person name="Singh A."/>
            <person name="Wilkins M.J."/>
            <person name="Karaoz U."/>
            <person name="Brodie E.L."/>
            <person name="Williams K.H."/>
            <person name="Hubbard S.S."/>
            <person name="Banfield J.F."/>
        </authorList>
    </citation>
    <scope>NUCLEOTIDE SEQUENCE [LARGE SCALE GENOMIC DNA]</scope>
</reference>
<dbReference type="Pfam" id="PF12441">
    <property type="entry name" value="CopG_antitoxin"/>
    <property type="match status" value="1"/>
</dbReference>
<sequence>MGKIPRFKSRKEEAEFWDTHDVIDYLGEIKPIKETFNLSPELRAKIYGRRQKRLLTLRLELNQIENAKYVAGVKGIPYQTLMRMWIMEGINRELYPILKKKP</sequence>
<proteinExistence type="predicted"/>
<name>A0A1F4Q2A2_UNCSA</name>
<dbReference type="Proteomes" id="UP000178724">
    <property type="component" value="Unassembled WGS sequence"/>
</dbReference>
<gene>
    <name evidence="1" type="ORF">A2625_01485</name>
</gene>
<evidence type="ECO:0000313" key="2">
    <source>
        <dbReference type="Proteomes" id="UP000178724"/>
    </source>
</evidence>
<dbReference type="InterPro" id="IPR022148">
    <property type="entry name" value="CopG_antitoxin"/>
</dbReference>